<dbReference type="RefSeq" id="XP_060440615.1">
    <property type="nucleotide sequence ID" value="XM_060581421.1"/>
</dbReference>
<dbReference type="AlphaFoldDB" id="A0AAI9ZHF0"/>
<accession>A0AAI9ZHF0</accession>
<dbReference type="EMBL" id="JAHMHQ010000023">
    <property type="protein sequence ID" value="KAK1624620.1"/>
    <property type="molecule type" value="Genomic_DNA"/>
</dbReference>
<dbReference type="Proteomes" id="UP001243989">
    <property type="component" value="Unassembled WGS sequence"/>
</dbReference>
<evidence type="ECO:0000313" key="1">
    <source>
        <dbReference type="EMBL" id="KAK1624620.1"/>
    </source>
</evidence>
<gene>
    <name evidence="1" type="ORF">BDP81DRAFT_105419</name>
</gene>
<protein>
    <submittedName>
        <fullName evidence="1">Uncharacterized protein</fullName>
    </submittedName>
</protein>
<organism evidence="1 2">
    <name type="scientific">Colletotrichum phormii</name>
    <dbReference type="NCBI Taxonomy" id="359342"/>
    <lineage>
        <taxon>Eukaryota</taxon>
        <taxon>Fungi</taxon>
        <taxon>Dikarya</taxon>
        <taxon>Ascomycota</taxon>
        <taxon>Pezizomycotina</taxon>
        <taxon>Sordariomycetes</taxon>
        <taxon>Hypocreomycetidae</taxon>
        <taxon>Glomerellales</taxon>
        <taxon>Glomerellaceae</taxon>
        <taxon>Colletotrichum</taxon>
        <taxon>Colletotrichum acutatum species complex</taxon>
    </lineage>
</organism>
<dbReference type="GeneID" id="85466283"/>
<proteinExistence type="predicted"/>
<evidence type="ECO:0000313" key="2">
    <source>
        <dbReference type="Proteomes" id="UP001243989"/>
    </source>
</evidence>
<name>A0AAI9ZHF0_9PEZI</name>
<keyword evidence="2" id="KW-1185">Reference proteome</keyword>
<comment type="caution">
    <text evidence="1">The sequence shown here is derived from an EMBL/GenBank/DDBJ whole genome shotgun (WGS) entry which is preliminary data.</text>
</comment>
<sequence length="117" mass="13394">MPSRSSLPLLLGMKSLLVRSWGQLRKNRKLVNFRLSHECIVPRVKLAHAVNEPRKKKVSQLELVRRLGSRVKSTLLFWCLRRCSFIIPCSYKSQSYPLAVIWNSPPSCRGTSLCQGT</sequence>
<reference evidence="1" key="1">
    <citation type="submission" date="2021-06" db="EMBL/GenBank/DDBJ databases">
        <title>Comparative genomics, transcriptomics and evolutionary studies reveal genomic signatures of adaptation to plant cell wall in hemibiotrophic fungi.</title>
        <authorList>
            <consortium name="DOE Joint Genome Institute"/>
            <person name="Baroncelli R."/>
            <person name="Diaz J.F."/>
            <person name="Benocci T."/>
            <person name="Peng M."/>
            <person name="Battaglia E."/>
            <person name="Haridas S."/>
            <person name="Andreopoulos W."/>
            <person name="Labutti K."/>
            <person name="Pangilinan J."/>
            <person name="Floch G.L."/>
            <person name="Makela M.R."/>
            <person name="Henrissat B."/>
            <person name="Grigoriev I.V."/>
            <person name="Crouch J.A."/>
            <person name="De Vries R.P."/>
            <person name="Sukno S.A."/>
            <person name="Thon M.R."/>
        </authorList>
    </citation>
    <scope>NUCLEOTIDE SEQUENCE</scope>
    <source>
        <strain evidence="1">CBS 102054</strain>
    </source>
</reference>